<feature type="transmembrane region" description="Helical" evidence="1">
    <location>
        <begin position="41"/>
        <end position="60"/>
    </location>
</feature>
<evidence type="ECO:0000256" key="1">
    <source>
        <dbReference type="SAM" id="Phobius"/>
    </source>
</evidence>
<evidence type="ECO:0000313" key="3">
    <source>
        <dbReference type="Proteomes" id="UP000729402"/>
    </source>
</evidence>
<comment type="caution">
    <text evidence="2">The sequence shown here is derived from an EMBL/GenBank/DDBJ whole genome shotgun (WGS) entry which is preliminary data.</text>
</comment>
<keyword evidence="1" id="KW-1133">Transmembrane helix</keyword>
<sequence length="101" mass="10044">MARLPRVDRPPLASLPPRRPLLAIVPVAPAAAGWQAAAARVLVLGVAAGLLTTAAIYPATAPVPTTFGSIDVVAATVALAAALATAKTTASQESERAVALV</sequence>
<dbReference type="AlphaFoldDB" id="A0A8J5VGF4"/>
<gene>
    <name evidence="2" type="ORF">GUJ93_ZPchr0005g15730</name>
</gene>
<keyword evidence="1" id="KW-0472">Membrane</keyword>
<dbReference type="Proteomes" id="UP000729402">
    <property type="component" value="Unassembled WGS sequence"/>
</dbReference>
<protein>
    <submittedName>
        <fullName evidence="2">Uncharacterized protein</fullName>
    </submittedName>
</protein>
<organism evidence="2 3">
    <name type="scientific">Zizania palustris</name>
    <name type="common">Northern wild rice</name>
    <dbReference type="NCBI Taxonomy" id="103762"/>
    <lineage>
        <taxon>Eukaryota</taxon>
        <taxon>Viridiplantae</taxon>
        <taxon>Streptophyta</taxon>
        <taxon>Embryophyta</taxon>
        <taxon>Tracheophyta</taxon>
        <taxon>Spermatophyta</taxon>
        <taxon>Magnoliopsida</taxon>
        <taxon>Liliopsida</taxon>
        <taxon>Poales</taxon>
        <taxon>Poaceae</taxon>
        <taxon>BOP clade</taxon>
        <taxon>Oryzoideae</taxon>
        <taxon>Oryzeae</taxon>
        <taxon>Zizaniinae</taxon>
        <taxon>Zizania</taxon>
    </lineage>
</organism>
<evidence type="ECO:0000313" key="2">
    <source>
        <dbReference type="EMBL" id="KAG8069392.1"/>
    </source>
</evidence>
<name>A0A8J5VGF4_ZIZPA</name>
<accession>A0A8J5VGF4</accession>
<dbReference type="EMBL" id="JAAALK010000284">
    <property type="protein sequence ID" value="KAG8069392.1"/>
    <property type="molecule type" value="Genomic_DNA"/>
</dbReference>
<keyword evidence="3" id="KW-1185">Reference proteome</keyword>
<proteinExistence type="predicted"/>
<feature type="transmembrane region" description="Helical" evidence="1">
    <location>
        <begin position="66"/>
        <end position="86"/>
    </location>
</feature>
<reference evidence="2" key="1">
    <citation type="journal article" date="2021" name="bioRxiv">
        <title>Whole Genome Assembly and Annotation of Northern Wild Rice, Zizania palustris L., Supports a Whole Genome Duplication in the Zizania Genus.</title>
        <authorList>
            <person name="Haas M."/>
            <person name="Kono T."/>
            <person name="Macchietto M."/>
            <person name="Millas R."/>
            <person name="McGilp L."/>
            <person name="Shao M."/>
            <person name="Duquette J."/>
            <person name="Hirsch C.N."/>
            <person name="Kimball J."/>
        </authorList>
    </citation>
    <scope>NUCLEOTIDE SEQUENCE</scope>
    <source>
        <tissue evidence="2">Fresh leaf tissue</tissue>
    </source>
</reference>
<keyword evidence="1" id="KW-0812">Transmembrane</keyword>
<reference evidence="2" key="2">
    <citation type="submission" date="2021-02" db="EMBL/GenBank/DDBJ databases">
        <authorList>
            <person name="Kimball J.A."/>
            <person name="Haas M.W."/>
            <person name="Macchietto M."/>
            <person name="Kono T."/>
            <person name="Duquette J."/>
            <person name="Shao M."/>
        </authorList>
    </citation>
    <scope>NUCLEOTIDE SEQUENCE</scope>
    <source>
        <tissue evidence="2">Fresh leaf tissue</tissue>
    </source>
</reference>